<dbReference type="Proteomes" id="UP001165685">
    <property type="component" value="Unassembled WGS sequence"/>
</dbReference>
<evidence type="ECO:0000313" key="1">
    <source>
        <dbReference type="EMBL" id="MDA2808542.1"/>
    </source>
</evidence>
<comment type="caution">
    <text evidence="1">The sequence shown here is derived from an EMBL/GenBank/DDBJ whole genome shotgun (WGS) entry which is preliminary data.</text>
</comment>
<keyword evidence="2" id="KW-1185">Reference proteome</keyword>
<sequence length="195" mass="21818">MEDVFALLDPESVWADVVPGCDLITCLAEAGAVSGAFQYMGGVTVEVRGGLRDQGGSERPEQVIRRLHGLLEWSGPEPDSIAGRVHQIYPTPGAWRRAIEEGEIAELDHRLRHSLGFVDSLREERAERWAHHAKEPRLVTVDAQGRVQRREPASVLANGTPVWGDREHVRRFMRRNKQELGAVAREFSQGRDVEA</sequence>
<gene>
    <name evidence="1" type="ORF">O4U47_28800</name>
</gene>
<name>A0ABT4TWP3_9ACTN</name>
<dbReference type="RefSeq" id="WP_270681133.1">
    <property type="nucleotide sequence ID" value="NZ_JAQFWP010000090.1"/>
</dbReference>
<reference evidence="1" key="1">
    <citation type="submission" date="2023-01" db="EMBL/GenBank/DDBJ databases">
        <title>Draft genome sequence of Nocardiopsis sp. LSu2-4 isolated from halophytes.</title>
        <authorList>
            <person name="Duangmal K."/>
            <person name="Chantavorakit T."/>
        </authorList>
    </citation>
    <scope>NUCLEOTIDE SEQUENCE</scope>
    <source>
        <strain evidence="1">LSu2-4</strain>
    </source>
</reference>
<proteinExistence type="predicted"/>
<accession>A0ABT4TWP3</accession>
<dbReference type="EMBL" id="JAQFWP010000090">
    <property type="protein sequence ID" value="MDA2808542.1"/>
    <property type="molecule type" value="Genomic_DNA"/>
</dbReference>
<organism evidence="1 2">
    <name type="scientific">Nocardiopsis suaedae</name>
    <dbReference type="NCBI Taxonomy" id="3018444"/>
    <lineage>
        <taxon>Bacteria</taxon>
        <taxon>Bacillati</taxon>
        <taxon>Actinomycetota</taxon>
        <taxon>Actinomycetes</taxon>
        <taxon>Streptosporangiales</taxon>
        <taxon>Nocardiopsidaceae</taxon>
        <taxon>Nocardiopsis</taxon>
    </lineage>
</organism>
<evidence type="ECO:0000313" key="2">
    <source>
        <dbReference type="Proteomes" id="UP001165685"/>
    </source>
</evidence>
<protein>
    <submittedName>
        <fullName evidence="1">Uncharacterized protein</fullName>
    </submittedName>
</protein>